<sequence>VAQAAVAVVAAQAEQAHVQAAQAAHTAVAVAHAAAMAQAQAQAHQQHQQQQTQILSGDNDPGQSPVVLMLDNPTTNNQTPTGPGEAVIPNGPLQPFESLANAQIVESLAEARIVEQNRLMTMEIVNNNQLAANIQASTVGAAAGIIGQSVSTQMFISDSPQSDSILSSAQPPPMDNLLNPSPIVQPVPSTWNIPPTSGPPDLVVPSASAHLINVGEHMVHSAAVDANILSNSSPPPPPPAQTLTFVTENPQLEMQTVSHKSNDDNVSEFSPPHLQPPSRPASSDAQDSLPNENLLKDSPKNETRAQVDDETVNPDTSHTPDDNKDHNSNSPRSNSGTASGSPSNSPRDPSITSVQLCTDKVESSKTAESQVITSNWSITLEDMTLEQLYARLGQYEHPNLTREQLVEKLKCFGKNQRSCSSECNKQKRQREDSRRSSFSEGSGSSSSSGIVHPLVSLSIEMNCVFGRCSYFQDTSTDDNDTPLTPADTDDIKQESENVAAGSSQSSP</sequence>
<feature type="compositionally biased region" description="Low complexity" evidence="1">
    <location>
        <begin position="40"/>
        <end position="53"/>
    </location>
</feature>
<accession>A0A9N9NJM7</accession>
<name>A0A9N9NJM7_9GLOM</name>
<evidence type="ECO:0000313" key="3">
    <source>
        <dbReference type="Proteomes" id="UP000789342"/>
    </source>
</evidence>
<feature type="region of interest" description="Disordered" evidence="1">
    <location>
        <begin position="40"/>
        <end position="65"/>
    </location>
</feature>
<proteinExistence type="predicted"/>
<feature type="region of interest" description="Disordered" evidence="1">
    <location>
        <begin position="473"/>
        <end position="507"/>
    </location>
</feature>
<feature type="region of interest" description="Disordered" evidence="1">
    <location>
        <begin position="422"/>
        <end position="450"/>
    </location>
</feature>
<reference evidence="2" key="1">
    <citation type="submission" date="2021-06" db="EMBL/GenBank/DDBJ databases">
        <authorList>
            <person name="Kallberg Y."/>
            <person name="Tangrot J."/>
            <person name="Rosling A."/>
        </authorList>
    </citation>
    <scope>NUCLEOTIDE SEQUENCE</scope>
    <source>
        <strain evidence="2">CL551</strain>
    </source>
</reference>
<comment type="caution">
    <text evidence="2">The sequence shown here is derived from an EMBL/GenBank/DDBJ whole genome shotgun (WGS) entry which is preliminary data.</text>
</comment>
<dbReference type="EMBL" id="CAJVPV010031994">
    <property type="protein sequence ID" value="CAG8743989.1"/>
    <property type="molecule type" value="Genomic_DNA"/>
</dbReference>
<feature type="non-terminal residue" evidence="2">
    <location>
        <position position="1"/>
    </location>
</feature>
<feature type="compositionally biased region" description="Basic and acidic residues" evidence="1">
    <location>
        <begin position="294"/>
        <end position="307"/>
    </location>
</feature>
<gene>
    <name evidence="2" type="ORF">AMORRO_LOCUS14909</name>
</gene>
<protein>
    <submittedName>
        <fullName evidence="2">1005_t:CDS:1</fullName>
    </submittedName>
</protein>
<feature type="non-terminal residue" evidence="2">
    <location>
        <position position="507"/>
    </location>
</feature>
<organism evidence="2 3">
    <name type="scientific">Acaulospora morrowiae</name>
    <dbReference type="NCBI Taxonomy" id="94023"/>
    <lineage>
        <taxon>Eukaryota</taxon>
        <taxon>Fungi</taxon>
        <taxon>Fungi incertae sedis</taxon>
        <taxon>Mucoromycota</taxon>
        <taxon>Glomeromycotina</taxon>
        <taxon>Glomeromycetes</taxon>
        <taxon>Diversisporales</taxon>
        <taxon>Acaulosporaceae</taxon>
        <taxon>Acaulospora</taxon>
    </lineage>
</organism>
<feature type="compositionally biased region" description="Polar residues" evidence="1">
    <location>
        <begin position="328"/>
        <end position="351"/>
    </location>
</feature>
<feature type="compositionally biased region" description="Low complexity" evidence="1">
    <location>
        <begin position="438"/>
        <end position="449"/>
    </location>
</feature>
<dbReference type="Proteomes" id="UP000789342">
    <property type="component" value="Unassembled WGS sequence"/>
</dbReference>
<dbReference type="OrthoDB" id="654211at2759"/>
<dbReference type="AlphaFoldDB" id="A0A9N9NJM7"/>
<evidence type="ECO:0000313" key="2">
    <source>
        <dbReference type="EMBL" id="CAG8743989.1"/>
    </source>
</evidence>
<keyword evidence="3" id="KW-1185">Reference proteome</keyword>
<feature type="compositionally biased region" description="Basic and acidic residues" evidence="1">
    <location>
        <begin position="318"/>
        <end position="327"/>
    </location>
</feature>
<feature type="compositionally biased region" description="Polar residues" evidence="1">
    <location>
        <begin position="280"/>
        <end position="291"/>
    </location>
</feature>
<feature type="region of interest" description="Disordered" evidence="1">
    <location>
        <begin position="257"/>
        <end position="351"/>
    </location>
</feature>
<evidence type="ECO:0000256" key="1">
    <source>
        <dbReference type="SAM" id="MobiDB-lite"/>
    </source>
</evidence>